<dbReference type="GO" id="GO:0016410">
    <property type="term" value="F:N-acyltransferase activity"/>
    <property type="evidence" value="ECO:0007669"/>
    <property type="project" value="TreeGrafter"/>
</dbReference>
<dbReference type="InParanoid" id="M4AGN4"/>
<dbReference type="PANTHER" id="PTHR13943:SF77">
    <property type="entry name" value="LRAT DOMAIN-CONTAINING PROTEIN"/>
    <property type="match status" value="1"/>
</dbReference>
<keyword evidence="4" id="KW-0443">Lipid metabolism</keyword>
<dbReference type="PANTHER" id="PTHR13943">
    <property type="entry name" value="HRAS-LIKE SUPPRESSOR - RELATED"/>
    <property type="match status" value="1"/>
</dbReference>
<dbReference type="GeneTree" id="ENSGT01150000287039"/>
<dbReference type="Gene3D" id="3.90.1720.10">
    <property type="entry name" value="endopeptidase domain like (from Nostoc punctiforme)"/>
    <property type="match status" value="1"/>
</dbReference>
<evidence type="ECO:0000256" key="3">
    <source>
        <dbReference type="ARBA" id="ARBA00022801"/>
    </source>
</evidence>
<dbReference type="GO" id="GO:0005737">
    <property type="term" value="C:cytoplasm"/>
    <property type="evidence" value="ECO:0007669"/>
    <property type="project" value="TreeGrafter"/>
</dbReference>
<dbReference type="GO" id="GO:0004623">
    <property type="term" value="F:phospholipase A2 activity"/>
    <property type="evidence" value="ECO:0007669"/>
    <property type="project" value="TreeGrafter"/>
</dbReference>
<dbReference type="Pfam" id="PF04970">
    <property type="entry name" value="LRAT"/>
    <property type="match status" value="1"/>
</dbReference>
<accession>M4AGN4</accession>
<evidence type="ECO:0000256" key="2">
    <source>
        <dbReference type="ARBA" id="ARBA00022679"/>
    </source>
</evidence>
<proteinExistence type="inferred from homology"/>
<evidence type="ECO:0000313" key="6">
    <source>
        <dbReference type="Ensembl" id="ENSXMAP00000013628.2"/>
    </source>
</evidence>
<feature type="domain" description="LRAT" evidence="5">
    <location>
        <begin position="46"/>
        <end position="163"/>
    </location>
</feature>
<dbReference type="OMA" id="NCEHLAN"/>
<reference evidence="6" key="4">
    <citation type="submission" date="2025-09" db="UniProtKB">
        <authorList>
            <consortium name="Ensembl"/>
        </authorList>
    </citation>
    <scope>IDENTIFICATION</scope>
    <source>
        <strain evidence="6">JP 163 A</strain>
    </source>
</reference>
<keyword evidence="3" id="KW-0378">Hydrolase</keyword>
<organism evidence="6 7">
    <name type="scientific">Xiphophorus maculatus</name>
    <name type="common">Southern platyfish</name>
    <name type="synonym">Platypoecilus maculatus</name>
    <dbReference type="NCBI Taxonomy" id="8083"/>
    <lineage>
        <taxon>Eukaryota</taxon>
        <taxon>Metazoa</taxon>
        <taxon>Chordata</taxon>
        <taxon>Craniata</taxon>
        <taxon>Vertebrata</taxon>
        <taxon>Euteleostomi</taxon>
        <taxon>Actinopterygii</taxon>
        <taxon>Neopterygii</taxon>
        <taxon>Teleostei</taxon>
        <taxon>Neoteleostei</taxon>
        <taxon>Acanthomorphata</taxon>
        <taxon>Ovalentaria</taxon>
        <taxon>Atherinomorphae</taxon>
        <taxon>Cyprinodontiformes</taxon>
        <taxon>Poeciliidae</taxon>
        <taxon>Poeciliinae</taxon>
        <taxon>Xiphophorus</taxon>
    </lineage>
</organism>
<keyword evidence="2" id="KW-0808">Transferase</keyword>
<dbReference type="InterPro" id="IPR051496">
    <property type="entry name" value="H-rev107_PLA/AT"/>
</dbReference>
<evidence type="ECO:0000259" key="5">
    <source>
        <dbReference type="PROSITE" id="PS51934"/>
    </source>
</evidence>
<dbReference type="HOGENOM" id="CLU_1735685_0_0_1"/>
<dbReference type="GO" id="GO:0008970">
    <property type="term" value="F:phospholipase A1 activity"/>
    <property type="evidence" value="ECO:0007669"/>
    <property type="project" value="TreeGrafter"/>
</dbReference>
<name>M4AGN4_XIPMA</name>
<dbReference type="Ensembl" id="ENSXMAT00000013644.2">
    <property type="protein sequence ID" value="ENSXMAP00000013628.2"/>
    <property type="gene ID" value="ENSXMAG00000013601.2"/>
</dbReference>
<dbReference type="InterPro" id="IPR007053">
    <property type="entry name" value="LRAT_dom"/>
</dbReference>
<keyword evidence="7" id="KW-1185">Reference proteome</keyword>
<protein>
    <recommendedName>
        <fullName evidence="5">LRAT domain-containing protein</fullName>
    </recommendedName>
</protein>
<comment type="similarity">
    <text evidence="1">Belongs to the H-rev107 family.</text>
</comment>
<dbReference type="AlphaFoldDB" id="M4AGN4"/>
<evidence type="ECO:0000256" key="1">
    <source>
        <dbReference type="ARBA" id="ARBA00007824"/>
    </source>
</evidence>
<reference evidence="6" key="3">
    <citation type="submission" date="2025-08" db="UniProtKB">
        <authorList>
            <consortium name="Ensembl"/>
        </authorList>
    </citation>
    <scope>IDENTIFICATION</scope>
    <source>
        <strain evidence="6">JP 163 A</strain>
    </source>
</reference>
<reference evidence="7" key="1">
    <citation type="submission" date="2012-01" db="EMBL/GenBank/DDBJ databases">
        <authorList>
            <person name="Walter R."/>
            <person name="Schartl M."/>
            <person name="Warren W."/>
        </authorList>
    </citation>
    <scope>NUCLEOTIDE SEQUENCE [LARGE SCALE GENOMIC DNA]</scope>
    <source>
        <strain evidence="7">JP 163 A</strain>
    </source>
</reference>
<evidence type="ECO:0000256" key="4">
    <source>
        <dbReference type="ARBA" id="ARBA00023098"/>
    </source>
</evidence>
<dbReference type="Proteomes" id="UP000002852">
    <property type="component" value="Unassembled WGS sequence"/>
</dbReference>
<dbReference type="PROSITE" id="PS51934">
    <property type="entry name" value="LRAT"/>
    <property type="match status" value="1"/>
</dbReference>
<evidence type="ECO:0000313" key="7">
    <source>
        <dbReference type="Proteomes" id="UP000002852"/>
    </source>
</evidence>
<reference evidence="7" key="2">
    <citation type="journal article" date="2013" name="Nat. Genet.">
        <title>The genome of the platyfish, Xiphophorus maculatus, provides insights into evolutionary adaptation and several complex traits.</title>
        <authorList>
            <person name="Schartl M."/>
            <person name="Walter R.B."/>
            <person name="Shen Y."/>
            <person name="Garcia T."/>
            <person name="Catchen J."/>
            <person name="Amores A."/>
            <person name="Braasch I."/>
            <person name="Chalopin D."/>
            <person name="Volff J.N."/>
            <person name="Lesch K.P."/>
            <person name="Bisazza A."/>
            <person name="Minx P."/>
            <person name="Hillier L."/>
            <person name="Wilson R.K."/>
            <person name="Fuerstenberg S."/>
            <person name="Boore J."/>
            <person name="Searle S."/>
            <person name="Postlethwait J.H."/>
            <person name="Warren W.C."/>
        </authorList>
    </citation>
    <scope>NUCLEOTIDE SEQUENCE [LARGE SCALE GENOMIC DNA]</scope>
    <source>
        <strain evidence="7">JP 163 A</strain>
    </source>
</reference>
<dbReference type="GO" id="GO:0070292">
    <property type="term" value="P:N-acylphosphatidylethanolamine metabolic process"/>
    <property type="evidence" value="ECO:0007669"/>
    <property type="project" value="TreeGrafter"/>
</dbReference>
<sequence>MSFVLYFQRFLTFGKMKILILIVVTLYLVSGTAKSELQYGDIISRSRNILGFTFKHYGIYLDKKRFTLTKTLKIHISIGFRRKAILGGCIFDKVNIKRYAKDNYLDKIESYRNKVSTAEITKRIEEQYKKCGKHPKKSIWEAFSNNCEHLANYIRYGEKISLQVSGWLKQSERVYTLLLNCQVFEM</sequence>